<name>A0ABV7ZYC9_9GAMM</name>
<dbReference type="EC" id="2.7.7.65" evidence="2"/>
<dbReference type="NCBIfam" id="TIGR00229">
    <property type="entry name" value="sensory_box"/>
    <property type="match status" value="1"/>
</dbReference>
<dbReference type="SUPFAM" id="SSF55785">
    <property type="entry name" value="PYP-like sensor domain (PAS domain)"/>
    <property type="match status" value="1"/>
</dbReference>
<evidence type="ECO:0000313" key="2">
    <source>
        <dbReference type="EMBL" id="MFC3853269.1"/>
    </source>
</evidence>
<dbReference type="EMBL" id="JBHRYR010000003">
    <property type="protein sequence ID" value="MFC3853269.1"/>
    <property type="molecule type" value="Genomic_DNA"/>
</dbReference>
<dbReference type="NCBIfam" id="TIGR00254">
    <property type="entry name" value="GGDEF"/>
    <property type="match status" value="1"/>
</dbReference>
<dbReference type="CDD" id="cd01949">
    <property type="entry name" value="GGDEF"/>
    <property type="match status" value="1"/>
</dbReference>
<dbReference type="InterPro" id="IPR052155">
    <property type="entry name" value="Biofilm_reg_signaling"/>
</dbReference>
<dbReference type="RefSeq" id="WP_380696263.1">
    <property type="nucleotide sequence ID" value="NZ_JBHRYR010000003.1"/>
</dbReference>
<dbReference type="PANTHER" id="PTHR44757:SF2">
    <property type="entry name" value="BIOFILM ARCHITECTURE MAINTENANCE PROTEIN MBAA"/>
    <property type="match status" value="1"/>
</dbReference>
<dbReference type="InterPro" id="IPR029787">
    <property type="entry name" value="Nucleotide_cyclase"/>
</dbReference>
<dbReference type="SUPFAM" id="SSF55073">
    <property type="entry name" value="Nucleotide cyclase"/>
    <property type="match status" value="1"/>
</dbReference>
<accession>A0ABV7ZYC9</accession>
<dbReference type="InterPro" id="IPR043128">
    <property type="entry name" value="Rev_trsase/Diguanyl_cyclase"/>
</dbReference>
<dbReference type="SMART" id="SM00267">
    <property type="entry name" value="GGDEF"/>
    <property type="match status" value="1"/>
</dbReference>
<dbReference type="Gene3D" id="3.30.450.20">
    <property type="entry name" value="PAS domain"/>
    <property type="match status" value="1"/>
</dbReference>
<protein>
    <submittedName>
        <fullName evidence="2">Diguanylate cyclase domain-containing protein</fullName>
        <ecNumber evidence="2">2.7.7.65</ecNumber>
    </submittedName>
</protein>
<dbReference type="GO" id="GO:0052621">
    <property type="term" value="F:diguanylate cyclase activity"/>
    <property type="evidence" value="ECO:0007669"/>
    <property type="project" value="UniProtKB-EC"/>
</dbReference>
<dbReference type="Pfam" id="PF00990">
    <property type="entry name" value="GGDEF"/>
    <property type="match status" value="1"/>
</dbReference>
<evidence type="ECO:0000313" key="3">
    <source>
        <dbReference type="Proteomes" id="UP001595617"/>
    </source>
</evidence>
<dbReference type="InterPro" id="IPR013767">
    <property type="entry name" value="PAS_fold"/>
</dbReference>
<evidence type="ECO:0000259" key="1">
    <source>
        <dbReference type="PROSITE" id="PS50887"/>
    </source>
</evidence>
<reference evidence="3" key="1">
    <citation type="journal article" date="2019" name="Int. J. Syst. Evol. Microbiol.">
        <title>The Global Catalogue of Microorganisms (GCM) 10K type strain sequencing project: providing services to taxonomists for standard genome sequencing and annotation.</title>
        <authorList>
            <consortium name="The Broad Institute Genomics Platform"/>
            <consortium name="The Broad Institute Genome Sequencing Center for Infectious Disease"/>
            <person name="Wu L."/>
            <person name="Ma J."/>
        </authorList>
    </citation>
    <scope>NUCLEOTIDE SEQUENCE [LARGE SCALE GENOMIC DNA]</scope>
    <source>
        <strain evidence="3">IBRC 10765</strain>
    </source>
</reference>
<dbReference type="Proteomes" id="UP001595617">
    <property type="component" value="Unassembled WGS sequence"/>
</dbReference>
<dbReference type="InterPro" id="IPR035965">
    <property type="entry name" value="PAS-like_dom_sf"/>
</dbReference>
<dbReference type="Pfam" id="PF00989">
    <property type="entry name" value="PAS"/>
    <property type="match status" value="1"/>
</dbReference>
<dbReference type="InterPro" id="IPR000160">
    <property type="entry name" value="GGDEF_dom"/>
</dbReference>
<dbReference type="Gene3D" id="3.30.70.270">
    <property type="match status" value="1"/>
</dbReference>
<keyword evidence="2" id="KW-0548">Nucleotidyltransferase</keyword>
<sequence length="301" mass="34864">MDVKEELLRSELERLPQKFYRQILTLLPEAVLMVVGRRIVFANEATCRLTGMLLHELVDHHYARFIPRPTQREVMRCFRHIRDGCHKMPRLVFTLQRPDATVVVSVQVAIAKAMDGPLVYLVTLRDITREVELTDVLRQREAKLRYLADHDHLTELLNRKGFTQQLRRTLVRAQRQKTTFALMYIDLDNFKQVNDQHGHGRGDEVLRLFAQRLRECFRESDIVARLGGDEFVVILEDVDPNISDNYLVELLRDHALAPLVCSFGEYHLAASTGVSRFPADGESEESLLSVADERMYKVKGR</sequence>
<proteinExistence type="predicted"/>
<comment type="caution">
    <text evidence="2">The sequence shown here is derived from an EMBL/GenBank/DDBJ whole genome shotgun (WGS) entry which is preliminary data.</text>
</comment>
<feature type="domain" description="GGDEF" evidence="1">
    <location>
        <begin position="178"/>
        <end position="301"/>
    </location>
</feature>
<keyword evidence="2" id="KW-0808">Transferase</keyword>
<dbReference type="InterPro" id="IPR000014">
    <property type="entry name" value="PAS"/>
</dbReference>
<gene>
    <name evidence="2" type="ORF">ACFOOG_10540</name>
</gene>
<organism evidence="2 3">
    <name type="scientific">Saccharospirillum mangrovi</name>
    <dbReference type="NCBI Taxonomy" id="2161747"/>
    <lineage>
        <taxon>Bacteria</taxon>
        <taxon>Pseudomonadati</taxon>
        <taxon>Pseudomonadota</taxon>
        <taxon>Gammaproteobacteria</taxon>
        <taxon>Oceanospirillales</taxon>
        <taxon>Saccharospirillaceae</taxon>
        <taxon>Saccharospirillum</taxon>
    </lineage>
</organism>
<keyword evidence="3" id="KW-1185">Reference proteome</keyword>
<dbReference type="CDD" id="cd00130">
    <property type="entry name" value="PAS"/>
    <property type="match status" value="1"/>
</dbReference>
<dbReference type="PANTHER" id="PTHR44757">
    <property type="entry name" value="DIGUANYLATE CYCLASE DGCP"/>
    <property type="match status" value="1"/>
</dbReference>
<dbReference type="PROSITE" id="PS50887">
    <property type="entry name" value="GGDEF"/>
    <property type="match status" value="1"/>
</dbReference>
<dbReference type="SMART" id="SM00091">
    <property type="entry name" value="PAS"/>
    <property type="match status" value="1"/>
</dbReference>